<evidence type="ECO:0000313" key="1">
    <source>
        <dbReference type="EMBL" id="OMO72353.1"/>
    </source>
</evidence>
<dbReference type="Gramene" id="OMO72353">
    <property type="protein sequence ID" value="OMO72353"/>
    <property type="gene ID" value="CCACVL1_17849"/>
</dbReference>
<dbReference type="Proteomes" id="UP000188268">
    <property type="component" value="Unassembled WGS sequence"/>
</dbReference>
<comment type="caution">
    <text evidence="1">The sequence shown here is derived from an EMBL/GenBank/DDBJ whole genome shotgun (WGS) entry which is preliminary data.</text>
</comment>
<gene>
    <name evidence="1" type="ORF">CCACVL1_17849</name>
</gene>
<dbReference type="OrthoDB" id="1000116at2759"/>
<protein>
    <submittedName>
        <fullName evidence="1">Uncharacterized protein</fullName>
    </submittedName>
</protein>
<evidence type="ECO:0000313" key="2">
    <source>
        <dbReference type="Proteomes" id="UP000188268"/>
    </source>
</evidence>
<name>A0A1R3HPU8_COCAP</name>
<organism evidence="1 2">
    <name type="scientific">Corchorus capsularis</name>
    <name type="common">Jute</name>
    <dbReference type="NCBI Taxonomy" id="210143"/>
    <lineage>
        <taxon>Eukaryota</taxon>
        <taxon>Viridiplantae</taxon>
        <taxon>Streptophyta</taxon>
        <taxon>Embryophyta</taxon>
        <taxon>Tracheophyta</taxon>
        <taxon>Spermatophyta</taxon>
        <taxon>Magnoliopsida</taxon>
        <taxon>eudicotyledons</taxon>
        <taxon>Gunneridae</taxon>
        <taxon>Pentapetalae</taxon>
        <taxon>rosids</taxon>
        <taxon>malvids</taxon>
        <taxon>Malvales</taxon>
        <taxon>Malvaceae</taxon>
        <taxon>Grewioideae</taxon>
        <taxon>Apeibeae</taxon>
        <taxon>Corchorus</taxon>
    </lineage>
</organism>
<keyword evidence="2" id="KW-1185">Reference proteome</keyword>
<dbReference type="AlphaFoldDB" id="A0A1R3HPU8"/>
<sequence>MNTFNALGYGGKRAAFFQKFWKIVGPLTIEATLSLRSGYLLKEMNKTLIALIPEKKDPSDVFDFRLSFSSYKMAK</sequence>
<proteinExistence type="predicted"/>
<dbReference type="EMBL" id="AWWV01011441">
    <property type="protein sequence ID" value="OMO72353.1"/>
    <property type="molecule type" value="Genomic_DNA"/>
</dbReference>
<accession>A0A1R3HPU8</accession>
<reference evidence="1 2" key="1">
    <citation type="submission" date="2013-09" db="EMBL/GenBank/DDBJ databases">
        <title>Corchorus capsularis genome sequencing.</title>
        <authorList>
            <person name="Alam M."/>
            <person name="Haque M.S."/>
            <person name="Islam M.S."/>
            <person name="Emdad E.M."/>
            <person name="Islam M.M."/>
            <person name="Ahmed B."/>
            <person name="Halim A."/>
            <person name="Hossen Q.M.M."/>
            <person name="Hossain M.Z."/>
            <person name="Ahmed R."/>
            <person name="Khan M.M."/>
            <person name="Islam R."/>
            <person name="Rashid M.M."/>
            <person name="Khan S.A."/>
            <person name="Rahman M.S."/>
            <person name="Alam M."/>
        </authorList>
    </citation>
    <scope>NUCLEOTIDE SEQUENCE [LARGE SCALE GENOMIC DNA]</scope>
    <source>
        <strain evidence="2">cv. CVL-1</strain>
        <tissue evidence="1">Whole seedling</tissue>
    </source>
</reference>